<sequence>MPKLFEFPNFKFRIKCRGTTDFWWYGLINEIAEVTWTSCCELILSRNGGDSSQLYSWILYPIVQIDPRV</sequence>
<protein>
    <submittedName>
        <fullName evidence="1">Uncharacterized protein</fullName>
    </submittedName>
</protein>
<accession>A0A068UDH1</accession>
<dbReference type="InParanoid" id="A0A068UDH1"/>
<keyword evidence="2" id="KW-1185">Reference proteome</keyword>
<reference evidence="2" key="1">
    <citation type="journal article" date="2014" name="Science">
        <title>The coffee genome provides insight into the convergent evolution of caffeine biosynthesis.</title>
        <authorList>
            <person name="Denoeud F."/>
            <person name="Carretero-Paulet L."/>
            <person name="Dereeper A."/>
            <person name="Droc G."/>
            <person name="Guyot R."/>
            <person name="Pietrella M."/>
            <person name="Zheng C."/>
            <person name="Alberti A."/>
            <person name="Anthony F."/>
            <person name="Aprea G."/>
            <person name="Aury J.M."/>
            <person name="Bento P."/>
            <person name="Bernard M."/>
            <person name="Bocs S."/>
            <person name="Campa C."/>
            <person name="Cenci A."/>
            <person name="Combes M.C."/>
            <person name="Crouzillat D."/>
            <person name="Da Silva C."/>
            <person name="Daddiego L."/>
            <person name="De Bellis F."/>
            <person name="Dussert S."/>
            <person name="Garsmeur O."/>
            <person name="Gayraud T."/>
            <person name="Guignon V."/>
            <person name="Jahn K."/>
            <person name="Jamilloux V."/>
            <person name="Joet T."/>
            <person name="Labadie K."/>
            <person name="Lan T."/>
            <person name="Leclercq J."/>
            <person name="Lepelley M."/>
            <person name="Leroy T."/>
            <person name="Li L.T."/>
            <person name="Librado P."/>
            <person name="Lopez L."/>
            <person name="Munoz A."/>
            <person name="Noel B."/>
            <person name="Pallavicini A."/>
            <person name="Perrotta G."/>
            <person name="Poncet V."/>
            <person name="Pot D."/>
            <person name="Priyono X."/>
            <person name="Rigoreau M."/>
            <person name="Rouard M."/>
            <person name="Rozas J."/>
            <person name="Tranchant-Dubreuil C."/>
            <person name="VanBuren R."/>
            <person name="Zhang Q."/>
            <person name="Andrade A.C."/>
            <person name="Argout X."/>
            <person name="Bertrand B."/>
            <person name="de Kochko A."/>
            <person name="Graziosi G."/>
            <person name="Henry R.J."/>
            <person name="Jayarama X."/>
            <person name="Ming R."/>
            <person name="Nagai C."/>
            <person name="Rounsley S."/>
            <person name="Sankoff D."/>
            <person name="Giuliano G."/>
            <person name="Albert V.A."/>
            <person name="Wincker P."/>
            <person name="Lashermes P."/>
        </authorList>
    </citation>
    <scope>NUCLEOTIDE SEQUENCE [LARGE SCALE GENOMIC DNA]</scope>
    <source>
        <strain evidence="2">cv. DH200-94</strain>
    </source>
</reference>
<gene>
    <name evidence="1" type="ORF">GSCOC_T00023519001</name>
</gene>
<organism evidence="1 2">
    <name type="scientific">Coffea canephora</name>
    <name type="common">Robusta coffee</name>
    <dbReference type="NCBI Taxonomy" id="49390"/>
    <lineage>
        <taxon>Eukaryota</taxon>
        <taxon>Viridiplantae</taxon>
        <taxon>Streptophyta</taxon>
        <taxon>Embryophyta</taxon>
        <taxon>Tracheophyta</taxon>
        <taxon>Spermatophyta</taxon>
        <taxon>Magnoliopsida</taxon>
        <taxon>eudicotyledons</taxon>
        <taxon>Gunneridae</taxon>
        <taxon>Pentapetalae</taxon>
        <taxon>asterids</taxon>
        <taxon>lamiids</taxon>
        <taxon>Gentianales</taxon>
        <taxon>Rubiaceae</taxon>
        <taxon>Ixoroideae</taxon>
        <taxon>Gardenieae complex</taxon>
        <taxon>Bertiereae - Coffeeae clade</taxon>
        <taxon>Coffeeae</taxon>
        <taxon>Coffea</taxon>
    </lineage>
</organism>
<evidence type="ECO:0000313" key="2">
    <source>
        <dbReference type="Proteomes" id="UP000295252"/>
    </source>
</evidence>
<name>A0A068UDH1_COFCA</name>
<dbReference type="EMBL" id="HG739106">
    <property type="protein sequence ID" value="CDP06610.1"/>
    <property type="molecule type" value="Genomic_DNA"/>
</dbReference>
<dbReference type="AlphaFoldDB" id="A0A068UDH1"/>
<proteinExistence type="predicted"/>
<dbReference type="Proteomes" id="UP000295252">
    <property type="component" value="Chromosome VIII"/>
</dbReference>
<dbReference type="Gramene" id="CDP06610">
    <property type="protein sequence ID" value="CDP06610"/>
    <property type="gene ID" value="GSCOC_T00023519001"/>
</dbReference>
<evidence type="ECO:0000313" key="1">
    <source>
        <dbReference type="EMBL" id="CDP06610.1"/>
    </source>
</evidence>